<evidence type="ECO:0000256" key="7">
    <source>
        <dbReference type="ARBA" id="ARBA00022946"/>
    </source>
</evidence>
<evidence type="ECO:0000256" key="13">
    <source>
        <dbReference type="ARBA" id="ARBA00031669"/>
    </source>
</evidence>
<dbReference type="CDD" id="cd12152">
    <property type="entry name" value="F1-ATPase_delta"/>
    <property type="match status" value="1"/>
</dbReference>
<evidence type="ECO:0000313" key="16">
    <source>
        <dbReference type="EMBL" id="KAF9968576.1"/>
    </source>
</evidence>
<evidence type="ECO:0000256" key="9">
    <source>
        <dbReference type="ARBA" id="ARBA00023128"/>
    </source>
</evidence>
<dbReference type="InterPro" id="IPR036771">
    <property type="entry name" value="ATPsynth_dsu/esu_N"/>
</dbReference>
<evidence type="ECO:0000256" key="11">
    <source>
        <dbReference type="ARBA" id="ARBA00023196"/>
    </source>
</evidence>
<feature type="domain" description="F1F0-ATP synthase subunit delta C-terminal" evidence="15">
    <location>
        <begin position="116"/>
        <end position="156"/>
    </location>
</feature>
<reference evidence="16" key="1">
    <citation type="journal article" date="2020" name="Fungal Divers.">
        <title>Resolving the Mortierellaceae phylogeny through synthesis of multi-gene phylogenetics and phylogenomics.</title>
        <authorList>
            <person name="Vandepol N."/>
            <person name="Liber J."/>
            <person name="Desiro A."/>
            <person name="Na H."/>
            <person name="Kennedy M."/>
            <person name="Barry K."/>
            <person name="Grigoriev I.V."/>
            <person name="Miller A.N."/>
            <person name="O'Donnell K."/>
            <person name="Stajich J.E."/>
            <person name="Bonito G."/>
        </authorList>
    </citation>
    <scope>NUCLEOTIDE SEQUENCE</scope>
    <source>
        <strain evidence="16">CK1249</strain>
    </source>
</reference>
<keyword evidence="11" id="KW-0139">CF(1)</keyword>
<evidence type="ECO:0000256" key="3">
    <source>
        <dbReference type="ARBA" id="ARBA00016960"/>
    </source>
</evidence>
<evidence type="ECO:0000256" key="6">
    <source>
        <dbReference type="ARBA" id="ARBA00022792"/>
    </source>
</evidence>
<dbReference type="Gene3D" id="2.60.15.10">
    <property type="entry name" value="F0F1 ATP synthase delta/epsilon subunit, N-terminal"/>
    <property type="match status" value="1"/>
</dbReference>
<evidence type="ECO:0000256" key="4">
    <source>
        <dbReference type="ARBA" id="ARBA00022448"/>
    </source>
</evidence>
<comment type="subcellular location">
    <subcellularLocation>
        <location evidence="1">Mitochondrion inner membrane</location>
    </subcellularLocation>
</comment>
<dbReference type="SUPFAM" id="SSF51344">
    <property type="entry name" value="Epsilon subunit of F1F0-ATP synthase N-terminal domain"/>
    <property type="match status" value="1"/>
</dbReference>
<protein>
    <recommendedName>
        <fullName evidence="3">ATP synthase subunit delta, mitochondrial</fullName>
    </recommendedName>
    <alternativeName>
        <fullName evidence="13">F-ATPase delta subunit</fullName>
    </alternativeName>
</protein>
<dbReference type="InterPro" id="IPR020546">
    <property type="entry name" value="ATP_synth_F1_dsu/esu_N"/>
</dbReference>
<dbReference type="HAMAP" id="MF_00530">
    <property type="entry name" value="ATP_synth_epsil_bac"/>
    <property type="match status" value="1"/>
</dbReference>
<dbReference type="GO" id="GO:0046933">
    <property type="term" value="F:proton-transporting ATP synthase activity, rotational mechanism"/>
    <property type="evidence" value="ECO:0007669"/>
    <property type="project" value="InterPro"/>
</dbReference>
<evidence type="ECO:0000256" key="5">
    <source>
        <dbReference type="ARBA" id="ARBA00022781"/>
    </source>
</evidence>
<proteinExistence type="inferred from homology"/>
<keyword evidence="10" id="KW-0472">Membrane</keyword>
<keyword evidence="7" id="KW-0809">Transit peptide</keyword>
<evidence type="ECO:0000256" key="12">
    <source>
        <dbReference type="ARBA" id="ARBA00023310"/>
    </source>
</evidence>
<keyword evidence="6" id="KW-0999">Mitochondrion inner membrane</keyword>
<dbReference type="InterPro" id="IPR048938">
    <property type="entry name" value="ATPD_C_fung"/>
</dbReference>
<evidence type="ECO:0000256" key="1">
    <source>
        <dbReference type="ARBA" id="ARBA00004273"/>
    </source>
</evidence>
<dbReference type="EMBL" id="JAAAHY010000015">
    <property type="protein sequence ID" value="KAF9968576.1"/>
    <property type="molecule type" value="Genomic_DNA"/>
</dbReference>
<evidence type="ECO:0000313" key="17">
    <source>
        <dbReference type="Proteomes" id="UP000738359"/>
    </source>
</evidence>
<keyword evidence="4" id="KW-0813">Transport</keyword>
<comment type="caution">
    <text evidence="16">The sequence shown here is derived from an EMBL/GenBank/DDBJ whole genome shotgun (WGS) entry which is preliminary data.</text>
</comment>
<name>A0A9P6JF79_MORAP</name>
<dbReference type="InterPro" id="IPR001469">
    <property type="entry name" value="ATP_synth_F1_dsu/esu"/>
</dbReference>
<dbReference type="PANTHER" id="PTHR13822:SF7">
    <property type="entry name" value="ATP SYNTHASE SUBUNIT DELTA, MITOCHONDRIAL"/>
    <property type="match status" value="1"/>
</dbReference>
<evidence type="ECO:0000256" key="8">
    <source>
        <dbReference type="ARBA" id="ARBA00023065"/>
    </source>
</evidence>
<gene>
    <name evidence="16" type="primary">ATP16_1</name>
    <name evidence="16" type="ORF">BGZ70_002101</name>
</gene>
<keyword evidence="5" id="KW-0375">Hydrogen ion transport</keyword>
<dbReference type="GO" id="GO:0005743">
    <property type="term" value="C:mitochondrial inner membrane"/>
    <property type="evidence" value="ECO:0007669"/>
    <property type="project" value="UniProtKB-SubCell"/>
</dbReference>
<keyword evidence="17" id="KW-1185">Reference proteome</keyword>
<dbReference type="Pfam" id="PF21334">
    <property type="entry name" value="ATPD_C_fung"/>
    <property type="match status" value="1"/>
</dbReference>
<dbReference type="Pfam" id="PF02823">
    <property type="entry name" value="ATP-synt_DE_N"/>
    <property type="match status" value="1"/>
</dbReference>
<keyword evidence="12" id="KW-0066">ATP synthesis</keyword>
<evidence type="ECO:0000259" key="14">
    <source>
        <dbReference type="Pfam" id="PF02823"/>
    </source>
</evidence>
<dbReference type="Gene3D" id="6.10.140.880">
    <property type="match status" value="1"/>
</dbReference>
<dbReference type="AlphaFoldDB" id="A0A9P6JF79"/>
<dbReference type="OrthoDB" id="270171at2759"/>
<dbReference type="PANTHER" id="PTHR13822">
    <property type="entry name" value="ATP SYNTHASE DELTA/EPSILON CHAIN"/>
    <property type="match status" value="1"/>
</dbReference>
<keyword evidence="9" id="KW-0496">Mitochondrion</keyword>
<feature type="domain" description="ATP synthase F1 complex delta/epsilon subunit N-terminal" evidence="14">
    <location>
        <begin position="31"/>
        <end position="100"/>
    </location>
</feature>
<comment type="similarity">
    <text evidence="2">Belongs to the ATPase epsilon chain family.</text>
</comment>
<evidence type="ECO:0000256" key="10">
    <source>
        <dbReference type="ARBA" id="ARBA00023136"/>
    </source>
</evidence>
<dbReference type="FunFam" id="2.60.15.10:FF:000003">
    <property type="entry name" value="ATP synthase subunit delta, mitochondrial"/>
    <property type="match status" value="1"/>
</dbReference>
<dbReference type="Proteomes" id="UP000738359">
    <property type="component" value="Unassembled WGS sequence"/>
</dbReference>
<sequence>MNFLARSVRAVRPVRMVRSYATEAAATAGLRLTFAVPHQTLYKNVSVAQVNIAAVSGDMGILASHVPSIEQLRPGVIEVLEGTASKKFFVSGGFATMNPDSSLNINAVEAFPVEEFSAEAIRSNLAEAQRVAASGATEEEKLAAKIEVEVLESLQSAINAK</sequence>
<dbReference type="GO" id="GO:0045259">
    <property type="term" value="C:proton-transporting ATP synthase complex"/>
    <property type="evidence" value="ECO:0007669"/>
    <property type="project" value="UniProtKB-KW"/>
</dbReference>
<keyword evidence="8" id="KW-0406">Ion transport</keyword>
<accession>A0A9P6JF79</accession>
<organism evidence="16 17">
    <name type="scientific">Mortierella alpina</name>
    <name type="common">Oleaginous fungus</name>
    <name type="synonym">Mortierella renispora</name>
    <dbReference type="NCBI Taxonomy" id="64518"/>
    <lineage>
        <taxon>Eukaryota</taxon>
        <taxon>Fungi</taxon>
        <taxon>Fungi incertae sedis</taxon>
        <taxon>Mucoromycota</taxon>
        <taxon>Mortierellomycotina</taxon>
        <taxon>Mortierellomycetes</taxon>
        <taxon>Mortierellales</taxon>
        <taxon>Mortierellaceae</taxon>
        <taxon>Mortierella</taxon>
    </lineage>
</organism>
<evidence type="ECO:0000259" key="15">
    <source>
        <dbReference type="Pfam" id="PF21334"/>
    </source>
</evidence>
<evidence type="ECO:0000256" key="2">
    <source>
        <dbReference type="ARBA" id="ARBA00005712"/>
    </source>
</evidence>